<sequence>MRLISADEAKEIICKFENRAIQRTMILEIEKLSGCTATEEQLLEMLGNKEIKFDG</sequence>
<dbReference type="GeneID" id="62697957"/>
<name>A0A494WNE9_CLOS5</name>
<organism evidence="1 2">
    <name type="scientific">Clostridium scindens (strain ATCC 35704 / DSM 5676 / VPI 13733 / 19)</name>
    <dbReference type="NCBI Taxonomy" id="411468"/>
    <lineage>
        <taxon>Bacteria</taxon>
        <taxon>Bacillati</taxon>
        <taxon>Bacillota</taxon>
        <taxon>Clostridia</taxon>
        <taxon>Lachnospirales</taxon>
        <taxon>Lachnospiraceae</taxon>
    </lineage>
</organism>
<dbReference type="EMBL" id="CP036170">
    <property type="protein sequence ID" value="QBF75564.1"/>
    <property type="molecule type" value="Genomic_DNA"/>
</dbReference>
<evidence type="ECO:0000313" key="2">
    <source>
        <dbReference type="Proteomes" id="UP000289664"/>
    </source>
</evidence>
<evidence type="ECO:0000313" key="1">
    <source>
        <dbReference type="EMBL" id="QBF75564.1"/>
    </source>
</evidence>
<protein>
    <submittedName>
        <fullName evidence="1">Uncharacterized protein</fullName>
    </submittedName>
</protein>
<proteinExistence type="predicted"/>
<accession>A0A494WNE9</accession>
<gene>
    <name evidence="1" type="ORF">HDCHBGLK_02975</name>
</gene>
<dbReference type="AlphaFoldDB" id="A0A494WNE9"/>
<keyword evidence="2" id="KW-1185">Reference proteome</keyword>
<reference evidence="1 2" key="1">
    <citation type="journal article" date="2019" name="Appl. Environ. Microbiol.">
        <title>Clostridium scindens ATCC 35704: integration of nutritional requirements, the complete genome sequence, and global transcriptional responses to bile acids.</title>
        <authorList>
            <person name="Devendran S."/>
            <person name="Shrestha R."/>
            <person name="Alves J.M.P."/>
            <person name="Wolf P.G."/>
            <person name="Ly L."/>
            <person name="Hernandez A.G."/>
            <person name="Mendez-Garcia C."/>
            <person name="Inboden A."/>
            <person name="Wiley J."/>
            <person name="Paul O."/>
            <person name="Allen A."/>
            <person name="Springer E."/>
            <person name="Wright C.L."/>
            <person name="Fields C.J."/>
            <person name="Daniel S.L."/>
            <person name="Ridlon J.M."/>
        </authorList>
    </citation>
    <scope>NUCLEOTIDE SEQUENCE [LARGE SCALE GENOMIC DNA]</scope>
    <source>
        <strain evidence="1 2">ATCC 35704</strain>
    </source>
</reference>
<dbReference type="Proteomes" id="UP000289664">
    <property type="component" value="Chromosome"/>
</dbReference>
<dbReference type="RefSeq" id="WP_167738461.1">
    <property type="nucleotide sequence ID" value="NZ_CP036170.1"/>
</dbReference>
<dbReference type="KEGG" id="csci:HDCHBGLK_02975"/>